<keyword evidence="2" id="KW-1185">Reference proteome</keyword>
<dbReference type="Proteomes" id="UP001057402">
    <property type="component" value="Chromosome 5"/>
</dbReference>
<dbReference type="EMBL" id="CM042884">
    <property type="protein sequence ID" value="KAI4368419.1"/>
    <property type="molecule type" value="Genomic_DNA"/>
</dbReference>
<evidence type="ECO:0000313" key="1">
    <source>
        <dbReference type="EMBL" id="KAI4368419.1"/>
    </source>
</evidence>
<comment type="caution">
    <text evidence="1">The sequence shown here is derived from an EMBL/GenBank/DDBJ whole genome shotgun (WGS) entry which is preliminary data.</text>
</comment>
<organism evidence="1 2">
    <name type="scientific">Melastoma candidum</name>
    <dbReference type="NCBI Taxonomy" id="119954"/>
    <lineage>
        <taxon>Eukaryota</taxon>
        <taxon>Viridiplantae</taxon>
        <taxon>Streptophyta</taxon>
        <taxon>Embryophyta</taxon>
        <taxon>Tracheophyta</taxon>
        <taxon>Spermatophyta</taxon>
        <taxon>Magnoliopsida</taxon>
        <taxon>eudicotyledons</taxon>
        <taxon>Gunneridae</taxon>
        <taxon>Pentapetalae</taxon>
        <taxon>rosids</taxon>
        <taxon>malvids</taxon>
        <taxon>Myrtales</taxon>
        <taxon>Melastomataceae</taxon>
        <taxon>Melastomatoideae</taxon>
        <taxon>Melastomateae</taxon>
        <taxon>Melastoma</taxon>
    </lineage>
</organism>
<name>A0ACB9QSM6_9MYRT</name>
<gene>
    <name evidence="1" type="ORF">MLD38_016977</name>
</gene>
<evidence type="ECO:0000313" key="2">
    <source>
        <dbReference type="Proteomes" id="UP001057402"/>
    </source>
</evidence>
<sequence length="83" mass="9869">MGIDRLSSTDMNLSKWWLITTKTMSNKDWKSLISSRRKYGLKLLHCPLTRERQDSLEINKQWGFFYFVLRCTSTANFNHIPGR</sequence>
<reference evidence="2" key="1">
    <citation type="journal article" date="2023" name="Front. Plant Sci.">
        <title>Chromosomal-level genome assembly of Melastoma candidum provides insights into trichome evolution.</title>
        <authorList>
            <person name="Zhong Y."/>
            <person name="Wu W."/>
            <person name="Sun C."/>
            <person name="Zou P."/>
            <person name="Liu Y."/>
            <person name="Dai S."/>
            <person name="Zhou R."/>
        </authorList>
    </citation>
    <scope>NUCLEOTIDE SEQUENCE [LARGE SCALE GENOMIC DNA]</scope>
</reference>
<proteinExistence type="predicted"/>
<protein>
    <submittedName>
        <fullName evidence="1">Uncharacterized protein</fullName>
    </submittedName>
</protein>
<accession>A0ACB9QSM6</accession>